<dbReference type="Gene3D" id="3.30.1380.10">
    <property type="match status" value="1"/>
</dbReference>
<dbReference type="InterPro" id="IPR039561">
    <property type="entry name" value="Peptidase_M15C"/>
</dbReference>
<evidence type="ECO:0000256" key="1">
    <source>
        <dbReference type="SAM" id="MobiDB-lite"/>
    </source>
</evidence>
<dbReference type="InterPro" id="IPR009045">
    <property type="entry name" value="Zn_M74/Hedgehog-like"/>
</dbReference>
<proteinExistence type="predicted"/>
<dbReference type="Proteomes" id="UP000806542">
    <property type="component" value="Unassembled WGS sequence"/>
</dbReference>
<name>A0A9D5R9B8_9FIRM</name>
<evidence type="ECO:0000259" key="3">
    <source>
        <dbReference type="Pfam" id="PF13539"/>
    </source>
</evidence>
<dbReference type="PROSITE" id="PS51257">
    <property type="entry name" value="PROKAR_LIPOPROTEIN"/>
    <property type="match status" value="1"/>
</dbReference>
<sequence>MKSKRHSQLLSSALLFCLLLSGCGQKQESAADTVPAPPATAQPSAPPVSTPPPKPQPTQSAKGTKTAIPASLRSIMQGVSMPEGASVTFDDLAYLTIPHYNYQGEVTQGHMVVDAALADEILEIFEKLFLLQFPIEQMEPIDYFVSYIDETFDNLDRASMGQNNTSSFYYRNVNGTNRISYHAYGRAIDINPRTNPYCIPSSGYVSPANAYAYADRSQDLPGMIHQGDPVYQIFIEYGWEWGGDWSDEKDYQHFQKP</sequence>
<dbReference type="Pfam" id="PF13539">
    <property type="entry name" value="Peptidase_M15_4"/>
    <property type="match status" value="1"/>
</dbReference>
<dbReference type="EMBL" id="JADCKB010000014">
    <property type="protein sequence ID" value="MBE5040329.1"/>
    <property type="molecule type" value="Genomic_DNA"/>
</dbReference>
<organism evidence="4 5">
    <name type="scientific">Ructibacterium gallinarum</name>
    <dbReference type="NCBI Taxonomy" id="2779355"/>
    <lineage>
        <taxon>Bacteria</taxon>
        <taxon>Bacillati</taxon>
        <taxon>Bacillota</taxon>
        <taxon>Clostridia</taxon>
        <taxon>Eubacteriales</taxon>
        <taxon>Oscillospiraceae</taxon>
        <taxon>Ructibacterium</taxon>
    </lineage>
</organism>
<feature type="region of interest" description="Disordered" evidence="1">
    <location>
        <begin position="28"/>
        <end position="66"/>
    </location>
</feature>
<comment type="caution">
    <text evidence="4">The sequence shown here is derived from an EMBL/GenBank/DDBJ whole genome shotgun (WGS) entry which is preliminary data.</text>
</comment>
<feature type="chain" id="PRO_5038670258" evidence="2">
    <location>
        <begin position="27"/>
        <end position="257"/>
    </location>
</feature>
<evidence type="ECO:0000256" key="2">
    <source>
        <dbReference type="SAM" id="SignalP"/>
    </source>
</evidence>
<gene>
    <name evidence="4" type="ORF">INF28_07615</name>
</gene>
<reference evidence="4" key="1">
    <citation type="submission" date="2020-10" db="EMBL/GenBank/DDBJ databases">
        <title>ChiBAC.</title>
        <authorList>
            <person name="Zenner C."/>
            <person name="Hitch T.C.A."/>
            <person name="Clavel T."/>
        </authorList>
    </citation>
    <scope>NUCLEOTIDE SEQUENCE</scope>
    <source>
        <strain evidence="4">DSM 107454</strain>
    </source>
</reference>
<protein>
    <submittedName>
        <fullName evidence="4">M15 family metallopeptidase</fullName>
    </submittedName>
</protein>
<feature type="compositionally biased region" description="Pro residues" evidence="1">
    <location>
        <begin position="35"/>
        <end position="56"/>
    </location>
</feature>
<feature type="domain" description="Peptidase M15C" evidence="3">
    <location>
        <begin position="175"/>
        <end position="255"/>
    </location>
</feature>
<keyword evidence="2" id="KW-0732">Signal</keyword>
<feature type="signal peptide" evidence="2">
    <location>
        <begin position="1"/>
        <end position="26"/>
    </location>
</feature>
<evidence type="ECO:0000313" key="5">
    <source>
        <dbReference type="Proteomes" id="UP000806542"/>
    </source>
</evidence>
<dbReference type="AlphaFoldDB" id="A0A9D5R9B8"/>
<dbReference type="SUPFAM" id="SSF55166">
    <property type="entry name" value="Hedgehog/DD-peptidase"/>
    <property type="match status" value="1"/>
</dbReference>
<evidence type="ECO:0000313" key="4">
    <source>
        <dbReference type="EMBL" id="MBE5040329.1"/>
    </source>
</evidence>
<dbReference type="RefSeq" id="WP_226392881.1">
    <property type="nucleotide sequence ID" value="NZ_JADCKB010000014.1"/>
</dbReference>
<keyword evidence="5" id="KW-1185">Reference proteome</keyword>
<dbReference type="GO" id="GO:0008233">
    <property type="term" value="F:peptidase activity"/>
    <property type="evidence" value="ECO:0007669"/>
    <property type="project" value="InterPro"/>
</dbReference>
<accession>A0A9D5R9B8</accession>